<dbReference type="GeneID" id="73336679"/>
<feature type="compositionally biased region" description="Basic residues" evidence="1">
    <location>
        <begin position="436"/>
        <end position="447"/>
    </location>
</feature>
<feature type="compositionally biased region" description="Low complexity" evidence="1">
    <location>
        <begin position="263"/>
        <end position="272"/>
    </location>
</feature>
<dbReference type="AlphaFoldDB" id="A0A9Q8SGW2"/>
<evidence type="ECO:0000313" key="2">
    <source>
        <dbReference type="EMBL" id="UQC77172.1"/>
    </source>
</evidence>
<feature type="compositionally biased region" description="Low complexity" evidence="1">
    <location>
        <begin position="661"/>
        <end position="673"/>
    </location>
</feature>
<dbReference type="RefSeq" id="XP_049138812.1">
    <property type="nucleotide sequence ID" value="XM_049281669.1"/>
</dbReference>
<sequence length="860" mass="95977">MTDIRTARSTDLSPRRHLPFFPPLHRSLHRITSLGASNQTHTNPNKHQVCLYEPRTGSRTHGSHHNHIPTHPQRTHQIYETFILLCPDQAKPPPLSRKSEDRRTAAQAILVKSNNTPVNTLSLSQYEHISSKRRTNERVIGQSRNIISYPLSIQHTAKSRVQAQASQFRKATHLQTRATSSGSCISATAASFTPYIPSSHLAIHPSTHQPAPLRVVVNPIRPPLTAASLLRTKKSHGLCHASARAKAKKTRQTKRPPAPTPTQAPASPQRPAGCGNSKDPQDRTAAATLLGKRQDQAGLLHGISTNTSASTKTRALFIVKSSPVGYVVYLPWVETTKRPRHVHVPVGHAPRTDPLSHSLCALSRFRDVPTKTASSFTRHSLQILRQENTQIAHPLSLVPFPRPPVPYSFWANLGSLTALKPTRITRNQMTSPQKRSSAKAQKKKKERRSVIAHSTPPGTSKTGGQEAGQNARERERNKTSPSDTRSLIHQFVSRERGKPSRVSCLWRPETGDMMSRHFCLSPYCIVSGSSLLFPYLPRPRPPSFFVSFFRGPLVHTCLHRGFLILFLRQSYRMTPPALLLLPSSHPSYRGLIEYRQPNKMEESNPHALDLAWSKPERTKKAPAKAMLRHLANKRNRSSNKASPHKIPRYNRPLDTKEEDANANISTNTSTNTDTSHRLTAATYGTGRLAFSSTGPVVLCLWRLTRGTCHGVDSGKDGRQTTAFTKVTMASLLRTNYYTIDIQLRKTFEEACKQTPAKLRNAPFLFLRFKLRPLAAGLSPPPPATGIDSKEYQFDTNSHPFSLISDLLLQFEIYTAQLSESSHPIRPMQANESKRDQRSFRTATGEQGEDEDEDKEGAVHP</sequence>
<name>A0A9Q8SGW2_9PEZI</name>
<dbReference type="Proteomes" id="UP000830671">
    <property type="component" value="Chromosome 2"/>
</dbReference>
<keyword evidence="3" id="KW-1185">Reference proteome</keyword>
<organism evidence="2 3">
    <name type="scientific">Colletotrichum lupini</name>
    <dbReference type="NCBI Taxonomy" id="145971"/>
    <lineage>
        <taxon>Eukaryota</taxon>
        <taxon>Fungi</taxon>
        <taxon>Dikarya</taxon>
        <taxon>Ascomycota</taxon>
        <taxon>Pezizomycotina</taxon>
        <taxon>Sordariomycetes</taxon>
        <taxon>Hypocreomycetidae</taxon>
        <taxon>Glomerellales</taxon>
        <taxon>Glomerellaceae</taxon>
        <taxon>Colletotrichum</taxon>
        <taxon>Colletotrichum acutatum species complex</taxon>
    </lineage>
</organism>
<dbReference type="EMBL" id="CP019474">
    <property type="protein sequence ID" value="UQC77172.1"/>
    <property type="molecule type" value="Genomic_DNA"/>
</dbReference>
<feature type="region of interest" description="Disordered" evidence="1">
    <location>
        <begin position="820"/>
        <end position="860"/>
    </location>
</feature>
<feature type="region of interest" description="Disordered" evidence="1">
    <location>
        <begin position="233"/>
        <end position="282"/>
    </location>
</feature>
<accession>A0A9Q8SGW2</accession>
<protein>
    <submittedName>
        <fullName evidence="2">Uncharacterized protein</fullName>
    </submittedName>
</protein>
<feature type="compositionally biased region" description="Basic residues" evidence="1">
    <location>
        <begin position="233"/>
        <end position="254"/>
    </location>
</feature>
<feature type="region of interest" description="Disordered" evidence="1">
    <location>
        <begin position="630"/>
        <end position="673"/>
    </location>
</feature>
<evidence type="ECO:0000256" key="1">
    <source>
        <dbReference type="SAM" id="MobiDB-lite"/>
    </source>
</evidence>
<feature type="region of interest" description="Disordered" evidence="1">
    <location>
        <begin position="1"/>
        <end position="24"/>
    </location>
</feature>
<evidence type="ECO:0000313" key="3">
    <source>
        <dbReference type="Proteomes" id="UP000830671"/>
    </source>
</evidence>
<feature type="compositionally biased region" description="Basic residues" evidence="1">
    <location>
        <begin position="630"/>
        <end position="648"/>
    </location>
</feature>
<feature type="region of interest" description="Disordered" evidence="1">
    <location>
        <begin position="421"/>
        <end position="494"/>
    </location>
</feature>
<reference evidence="2" key="1">
    <citation type="journal article" date="2021" name="Mol. Plant Microbe Interact.">
        <title>Complete Genome Sequence of the Plant-Pathogenic Fungus Colletotrichum lupini.</title>
        <authorList>
            <person name="Baroncelli R."/>
            <person name="Pensec F."/>
            <person name="Da Lio D."/>
            <person name="Boufleur T."/>
            <person name="Vicente I."/>
            <person name="Sarrocco S."/>
            <person name="Picot A."/>
            <person name="Baraldi E."/>
            <person name="Sukno S."/>
            <person name="Thon M."/>
            <person name="Le Floch G."/>
        </authorList>
    </citation>
    <scope>NUCLEOTIDE SEQUENCE</scope>
    <source>
        <strain evidence="2">IMI 504893</strain>
    </source>
</reference>
<dbReference type="KEGG" id="clup:CLUP02_02639"/>
<proteinExistence type="predicted"/>
<gene>
    <name evidence="2" type="ORF">CLUP02_02639</name>
</gene>